<dbReference type="RefSeq" id="WP_345343447.1">
    <property type="nucleotide sequence ID" value="NZ_BAABFB010000029.1"/>
</dbReference>
<dbReference type="Proteomes" id="UP001501183">
    <property type="component" value="Unassembled WGS sequence"/>
</dbReference>
<dbReference type="InterPro" id="IPR003779">
    <property type="entry name" value="CMD-like"/>
</dbReference>
<organism evidence="2 3">
    <name type="scientific">Rhodococcus olei</name>
    <dbReference type="NCBI Taxonomy" id="2161675"/>
    <lineage>
        <taxon>Bacteria</taxon>
        <taxon>Bacillati</taxon>
        <taxon>Actinomycetota</taxon>
        <taxon>Actinomycetes</taxon>
        <taxon>Mycobacteriales</taxon>
        <taxon>Nocardiaceae</taxon>
        <taxon>Rhodococcus</taxon>
    </lineage>
</organism>
<evidence type="ECO:0000313" key="3">
    <source>
        <dbReference type="Proteomes" id="UP001501183"/>
    </source>
</evidence>
<dbReference type="Pfam" id="PF02627">
    <property type="entry name" value="CMD"/>
    <property type="match status" value="1"/>
</dbReference>
<dbReference type="EMBL" id="BAABFB010000029">
    <property type="protein sequence ID" value="GAA4476402.1"/>
    <property type="molecule type" value="Genomic_DNA"/>
</dbReference>
<accession>A0ABP8NWQ8</accession>
<dbReference type="InterPro" id="IPR029032">
    <property type="entry name" value="AhpD-like"/>
</dbReference>
<dbReference type="PANTHER" id="PTHR33570:SF2">
    <property type="entry name" value="CARBOXYMUCONOLACTONE DECARBOXYLASE-LIKE DOMAIN-CONTAINING PROTEIN"/>
    <property type="match status" value="1"/>
</dbReference>
<reference evidence="3" key="1">
    <citation type="journal article" date="2019" name="Int. J. Syst. Evol. Microbiol.">
        <title>The Global Catalogue of Microorganisms (GCM) 10K type strain sequencing project: providing services to taxonomists for standard genome sequencing and annotation.</title>
        <authorList>
            <consortium name="The Broad Institute Genomics Platform"/>
            <consortium name="The Broad Institute Genome Sequencing Center for Infectious Disease"/>
            <person name="Wu L."/>
            <person name="Ma J."/>
        </authorList>
    </citation>
    <scope>NUCLEOTIDE SEQUENCE [LARGE SCALE GENOMIC DNA]</scope>
    <source>
        <strain evidence="3">JCM 32206</strain>
    </source>
</reference>
<proteinExistence type="predicted"/>
<dbReference type="Gene3D" id="1.20.1290.10">
    <property type="entry name" value="AhpD-like"/>
    <property type="match status" value="1"/>
</dbReference>
<dbReference type="InterPro" id="IPR052512">
    <property type="entry name" value="4CMD/NDH-1_regulator"/>
</dbReference>
<feature type="domain" description="Carboxymuconolactone decarboxylase-like" evidence="1">
    <location>
        <begin position="35"/>
        <end position="112"/>
    </location>
</feature>
<dbReference type="PANTHER" id="PTHR33570">
    <property type="entry name" value="4-CARBOXYMUCONOLACTONE DECARBOXYLASE FAMILY PROTEIN"/>
    <property type="match status" value="1"/>
</dbReference>
<protein>
    <submittedName>
        <fullName evidence="2">Carboxymuconolactone decarboxylase family protein</fullName>
    </submittedName>
</protein>
<evidence type="ECO:0000313" key="2">
    <source>
        <dbReference type="EMBL" id="GAA4476402.1"/>
    </source>
</evidence>
<name>A0ABP8NWQ8_9NOCA</name>
<sequence length="147" mass="15956">MTDDKRSRLTEARERGVAMMNQVYGWEMPADVPGDFFAVTADHLFADIWTRPGLSLRDRRLLLLGAIAAQGQTDVAKIQINAALHNEELTEQQVEEAAIFLCHYVGWPLATGLNNALIAVQADRRKAARAAAKAAAANGESPDSATP</sequence>
<keyword evidence="3" id="KW-1185">Reference proteome</keyword>
<gene>
    <name evidence="2" type="ORF">GCM10023094_16200</name>
</gene>
<dbReference type="SUPFAM" id="SSF69118">
    <property type="entry name" value="AhpD-like"/>
    <property type="match status" value="1"/>
</dbReference>
<evidence type="ECO:0000259" key="1">
    <source>
        <dbReference type="Pfam" id="PF02627"/>
    </source>
</evidence>
<comment type="caution">
    <text evidence="2">The sequence shown here is derived from an EMBL/GenBank/DDBJ whole genome shotgun (WGS) entry which is preliminary data.</text>
</comment>